<name>A0A1L5F483_CLOKL</name>
<dbReference type="AlphaFoldDB" id="A0A1L5F483"/>
<dbReference type="PANTHER" id="PTHR42663">
    <property type="entry name" value="HYDROLASE C777.06C-RELATED-RELATED"/>
    <property type="match status" value="1"/>
</dbReference>
<dbReference type="PANTHER" id="PTHR42663:SF6">
    <property type="entry name" value="HYDROLASE C777.06C-RELATED"/>
    <property type="match status" value="1"/>
</dbReference>
<keyword evidence="2" id="KW-0378">Hydrolase</keyword>
<dbReference type="Pfam" id="PF23023">
    <property type="entry name" value="Anti-Pycsar_Apyc1"/>
    <property type="match status" value="1"/>
</dbReference>
<protein>
    <submittedName>
        <fullName evidence="2">Hydrolase</fullName>
    </submittedName>
</protein>
<proteinExistence type="predicted"/>
<gene>
    <name evidence="2" type="ORF">BS101_03230</name>
</gene>
<dbReference type="OrthoDB" id="9803916at2"/>
<dbReference type="GO" id="GO:0016787">
    <property type="term" value="F:hydrolase activity"/>
    <property type="evidence" value="ECO:0007669"/>
    <property type="project" value="UniProtKB-KW"/>
</dbReference>
<evidence type="ECO:0000313" key="3">
    <source>
        <dbReference type="Proteomes" id="UP000184604"/>
    </source>
</evidence>
<dbReference type="Proteomes" id="UP000184604">
    <property type="component" value="Chromosome"/>
</dbReference>
<dbReference type="InterPro" id="IPR001279">
    <property type="entry name" value="Metallo-B-lactamas"/>
</dbReference>
<reference evidence="2 3" key="1">
    <citation type="submission" date="2016-12" db="EMBL/GenBank/DDBJ databases">
        <title>Complete genome sequence of Clostridium kluyveri JZZ isolated from the pit mud of a Chinese flavor liquor-making factory.</title>
        <authorList>
            <person name="Wang Y."/>
        </authorList>
    </citation>
    <scope>NUCLEOTIDE SEQUENCE [LARGE SCALE GENOMIC DNA]</scope>
    <source>
        <strain evidence="2 3">JZZ</strain>
    </source>
</reference>
<dbReference type="SMART" id="SM00849">
    <property type="entry name" value="Lactamase_B"/>
    <property type="match status" value="1"/>
</dbReference>
<dbReference type="RefSeq" id="WP_073537505.1">
    <property type="nucleotide sequence ID" value="NZ_CP018335.1"/>
</dbReference>
<feature type="domain" description="Metallo-beta-lactamase" evidence="1">
    <location>
        <begin position="17"/>
        <end position="208"/>
    </location>
</feature>
<dbReference type="Gene3D" id="3.60.15.10">
    <property type="entry name" value="Ribonuclease Z/Hydroxyacylglutathione hydrolase-like"/>
    <property type="match status" value="1"/>
</dbReference>
<accession>A0A1L5F483</accession>
<dbReference type="InterPro" id="IPR036866">
    <property type="entry name" value="RibonucZ/Hydroxyglut_hydro"/>
</dbReference>
<dbReference type="EMBL" id="CP018335">
    <property type="protein sequence ID" value="APM37819.1"/>
    <property type="molecule type" value="Genomic_DNA"/>
</dbReference>
<sequence>MTLNFLGRGSAFNIKEGNNSAYIKENNKLILLDCGESVFEKIVSENLLEDIRDVHVLITHLDSDHVGSLSSLIYYTRYMKQIVSNVYFPNNDLYNLLKIQGHMEGQDYKFNYIDVDTNTFSEFGDIRPIKVEHIETLNCFGYLLYVKGKLIWYSGDCKNVSNIINEYEIDEFYQDTCLADYEGNIHTSLRILCESIPKHKRSKIYCMHIDCEELIKKAKHEGFNIVEIS</sequence>
<dbReference type="SUPFAM" id="SSF56281">
    <property type="entry name" value="Metallo-hydrolase/oxidoreductase"/>
    <property type="match status" value="1"/>
</dbReference>
<evidence type="ECO:0000313" key="2">
    <source>
        <dbReference type="EMBL" id="APM37819.1"/>
    </source>
</evidence>
<evidence type="ECO:0000259" key="1">
    <source>
        <dbReference type="SMART" id="SM00849"/>
    </source>
</evidence>
<organism evidence="2 3">
    <name type="scientific">Clostridium kluyveri</name>
    <dbReference type="NCBI Taxonomy" id="1534"/>
    <lineage>
        <taxon>Bacteria</taxon>
        <taxon>Bacillati</taxon>
        <taxon>Bacillota</taxon>
        <taxon>Clostridia</taxon>
        <taxon>Eubacteriales</taxon>
        <taxon>Clostridiaceae</taxon>
        <taxon>Clostridium</taxon>
    </lineage>
</organism>